<sequence length="352" mass="39331">MSGIPEISIILGKALEAQAKQAKENAENMAKLIEVQLKQANENWENVVKLMDKLLRLKKDPTTSVKNSNVRGDTTSRPPSASSISEYLLQAKNWNEEKVWKEQSLKWLFYHKEGQYRRCVIAISKNVAVTYYHGTHRQFVENQTTLNIVSVADPIVTVPVMVAKIIPELDLVLLRTTKSEFEFIPHIQEPDTAMDFWVIGFGHYSHDNVVYTKGNVFTNTPYFFKKDGLGMGPFWFGTADTSCGDFGGACINSDGSLIGMNIAKIQLPNHMNTLNDAAVFAPKNVFVSADRIFYCQHGIEGDFICCCFVKRLAGPPKEDKFIVQFAEVPADSQAPFNAGLLAVEVIITIKAE</sequence>
<protein>
    <submittedName>
        <fullName evidence="2">TLDc domain-containing protein</fullName>
    </submittedName>
</protein>
<accession>A0AC34RPJ5</accession>
<dbReference type="Proteomes" id="UP000887576">
    <property type="component" value="Unplaced"/>
</dbReference>
<reference evidence="2" key="1">
    <citation type="submission" date="2022-11" db="UniProtKB">
        <authorList>
            <consortium name="WormBaseParasite"/>
        </authorList>
    </citation>
    <scope>IDENTIFICATION</scope>
</reference>
<name>A0AC34RPJ5_9BILA</name>
<organism evidence="1 2">
    <name type="scientific">Panagrolaimus sp. JU765</name>
    <dbReference type="NCBI Taxonomy" id="591449"/>
    <lineage>
        <taxon>Eukaryota</taxon>
        <taxon>Metazoa</taxon>
        <taxon>Ecdysozoa</taxon>
        <taxon>Nematoda</taxon>
        <taxon>Chromadorea</taxon>
        <taxon>Rhabditida</taxon>
        <taxon>Tylenchina</taxon>
        <taxon>Panagrolaimomorpha</taxon>
        <taxon>Panagrolaimoidea</taxon>
        <taxon>Panagrolaimidae</taxon>
        <taxon>Panagrolaimus</taxon>
    </lineage>
</organism>
<evidence type="ECO:0000313" key="2">
    <source>
        <dbReference type="WBParaSite" id="JU765_v2.g8966.t1"/>
    </source>
</evidence>
<dbReference type="WBParaSite" id="JU765_v2.g8966.t1">
    <property type="protein sequence ID" value="JU765_v2.g8966.t1"/>
    <property type="gene ID" value="JU765_v2.g8966"/>
</dbReference>
<evidence type="ECO:0000313" key="1">
    <source>
        <dbReference type="Proteomes" id="UP000887576"/>
    </source>
</evidence>
<proteinExistence type="predicted"/>